<accession>A0A9Q1A235</accession>
<dbReference type="Proteomes" id="UP001151532">
    <property type="component" value="Chromosome 16"/>
</dbReference>
<evidence type="ECO:0000313" key="1">
    <source>
        <dbReference type="EMBL" id="KAJ6755126.1"/>
    </source>
</evidence>
<reference evidence="1" key="1">
    <citation type="submission" date="2022-11" db="EMBL/GenBank/DDBJ databases">
        <authorList>
            <person name="Hyden B.L."/>
            <person name="Feng K."/>
            <person name="Yates T."/>
            <person name="Jawdy S."/>
            <person name="Smart L.B."/>
            <person name="Muchero W."/>
        </authorList>
    </citation>
    <scope>NUCLEOTIDE SEQUENCE</scope>
    <source>
        <tissue evidence="1">Shoot tip</tissue>
    </source>
</reference>
<gene>
    <name evidence="1" type="ORF">OIU79_027689</name>
</gene>
<reference evidence="1" key="2">
    <citation type="journal article" date="2023" name="Int. J. Mol. Sci.">
        <title>De Novo Assembly and Annotation of 11 Diverse Shrub Willow (Salix) Genomes Reveals Novel Gene Organization in Sex-Linked Regions.</title>
        <authorList>
            <person name="Hyden B."/>
            <person name="Feng K."/>
            <person name="Yates T.B."/>
            <person name="Jawdy S."/>
            <person name="Cereghino C."/>
            <person name="Smart L.B."/>
            <person name="Muchero W."/>
        </authorList>
    </citation>
    <scope>NUCLEOTIDE SEQUENCE</scope>
    <source>
        <tissue evidence="1">Shoot tip</tissue>
    </source>
</reference>
<dbReference type="AlphaFoldDB" id="A0A9Q1A235"/>
<sequence>MKLSLLPLLRDQYVTSSSQDIHGTSPSVFALIFPCPHPAVSSDLSAPSQRVHLMIYDQKQLNSRLNIPFPETTKPSSVAQVYYIRSAIYDSINRTGVSSK</sequence>
<proteinExistence type="predicted"/>
<organism evidence="1 2">
    <name type="scientific">Salix purpurea</name>
    <name type="common">Purple osier willow</name>
    <dbReference type="NCBI Taxonomy" id="77065"/>
    <lineage>
        <taxon>Eukaryota</taxon>
        <taxon>Viridiplantae</taxon>
        <taxon>Streptophyta</taxon>
        <taxon>Embryophyta</taxon>
        <taxon>Tracheophyta</taxon>
        <taxon>Spermatophyta</taxon>
        <taxon>Magnoliopsida</taxon>
        <taxon>eudicotyledons</taxon>
        <taxon>Gunneridae</taxon>
        <taxon>Pentapetalae</taxon>
        <taxon>rosids</taxon>
        <taxon>fabids</taxon>
        <taxon>Malpighiales</taxon>
        <taxon>Salicaceae</taxon>
        <taxon>Saliceae</taxon>
        <taxon>Salix</taxon>
    </lineage>
</organism>
<protein>
    <submittedName>
        <fullName evidence="1">Uncharacterized protein</fullName>
    </submittedName>
</protein>
<evidence type="ECO:0000313" key="2">
    <source>
        <dbReference type="Proteomes" id="UP001151532"/>
    </source>
</evidence>
<dbReference type="EMBL" id="JAPFFK010000007">
    <property type="protein sequence ID" value="KAJ6755126.1"/>
    <property type="molecule type" value="Genomic_DNA"/>
</dbReference>
<name>A0A9Q1A235_SALPP</name>
<keyword evidence="2" id="KW-1185">Reference proteome</keyword>
<comment type="caution">
    <text evidence="1">The sequence shown here is derived from an EMBL/GenBank/DDBJ whole genome shotgun (WGS) entry which is preliminary data.</text>
</comment>